<dbReference type="InterPro" id="IPR029058">
    <property type="entry name" value="AB_hydrolase_fold"/>
</dbReference>
<evidence type="ECO:0000256" key="1">
    <source>
        <dbReference type="ARBA" id="ARBA00022801"/>
    </source>
</evidence>
<keyword evidence="1 3" id="KW-0378">Hydrolase</keyword>
<dbReference type="Proteomes" id="UP001203880">
    <property type="component" value="Unassembled WGS sequence"/>
</dbReference>
<comment type="caution">
    <text evidence="3">The sequence shown here is derived from an EMBL/GenBank/DDBJ whole genome shotgun (WGS) entry which is preliminary data.</text>
</comment>
<reference evidence="3" key="1">
    <citation type="submission" date="2022-05" db="EMBL/GenBank/DDBJ databases">
        <authorList>
            <person name="Park J.-S."/>
        </authorList>
    </citation>
    <scope>NUCLEOTIDE SEQUENCE</scope>
    <source>
        <strain evidence="3">2012CJ41-6</strain>
    </source>
</reference>
<dbReference type="PANTHER" id="PTHR48081:SF33">
    <property type="entry name" value="KYNURENINE FORMAMIDASE"/>
    <property type="match status" value="1"/>
</dbReference>
<dbReference type="InterPro" id="IPR000073">
    <property type="entry name" value="AB_hydrolase_1"/>
</dbReference>
<dbReference type="RefSeq" id="WP_249712321.1">
    <property type="nucleotide sequence ID" value="NZ_JAMFMB010000029.1"/>
</dbReference>
<dbReference type="GO" id="GO:0016787">
    <property type="term" value="F:hydrolase activity"/>
    <property type="evidence" value="ECO:0007669"/>
    <property type="project" value="UniProtKB-KW"/>
</dbReference>
<proteinExistence type="predicted"/>
<organism evidence="3 4">
    <name type="scientific">Ruegeria spongiae</name>
    <dbReference type="NCBI Taxonomy" id="2942209"/>
    <lineage>
        <taxon>Bacteria</taxon>
        <taxon>Pseudomonadati</taxon>
        <taxon>Pseudomonadota</taxon>
        <taxon>Alphaproteobacteria</taxon>
        <taxon>Rhodobacterales</taxon>
        <taxon>Roseobacteraceae</taxon>
        <taxon>Ruegeria</taxon>
    </lineage>
</organism>
<dbReference type="InterPro" id="IPR050300">
    <property type="entry name" value="GDXG_lipolytic_enzyme"/>
</dbReference>
<accession>A0ABT0Q6L5</accession>
<sequence>MIDWDDAFDNSSYVPGSAALPARWAGEAAAFRARRGEIDIAYGDGPRNRMDLFRPDGACAGLVVFVHGGYWHMLDKNYWSHLAHGPLSRGWAMAIPSYTLAPEVRLTAIAREIAAAVNAAAERVAGPVRLVGHSAGGHLISRLACADNAVTARLDRVLSVSGIHDLRPLLHTRMNDVLGLDAPEAEAESPALHRPRKGVQARFWVGALERPELIRQTRLIAENWQAPNVFEQGQDHFSVIEGLGCPDAPLLQALLDG</sequence>
<feature type="domain" description="AB hydrolase-1" evidence="2">
    <location>
        <begin position="63"/>
        <end position="210"/>
    </location>
</feature>
<protein>
    <submittedName>
        <fullName evidence="3">Alpha/beta hydrolase</fullName>
    </submittedName>
</protein>
<name>A0ABT0Q6L5_9RHOB</name>
<evidence type="ECO:0000313" key="3">
    <source>
        <dbReference type="EMBL" id="MCL6285485.1"/>
    </source>
</evidence>
<dbReference type="Pfam" id="PF12697">
    <property type="entry name" value="Abhydrolase_6"/>
    <property type="match status" value="1"/>
</dbReference>
<evidence type="ECO:0000259" key="2">
    <source>
        <dbReference type="Pfam" id="PF12697"/>
    </source>
</evidence>
<dbReference type="Gene3D" id="3.40.50.1820">
    <property type="entry name" value="alpha/beta hydrolase"/>
    <property type="match status" value="1"/>
</dbReference>
<evidence type="ECO:0000313" key="4">
    <source>
        <dbReference type="Proteomes" id="UP001203880"/>
    </source>
</evidence>
<dbReference type="SUPFAM" id="SSF53474">
    <property type="entry name" value="alpha/beta-Hydrolases"/>
    <property type="match status" value="1"/>
</dbReference>
<gene>
    <name evidence="3" type="ORF">M3P21_18300</name>
</gene>
<keyword evidence="4" id="KW-1185">Reference proteome</keyword>
<dbReference type="PANTHER" id="PTHR48081">
    <property type="entry name" value="AB HYDROLASE SUPERFAMILY PROTEIN C4A8.06C"/>
    <property type="match status" value="1"/>
</dbReference>
<dbReference type="EMBL" id="JAMFMB010000029">
    <property type="protein sequence ID" value="MCL6285485.1"/>
    <property type="molecule type" value="Genomic_DNA"/>
</dbReference>